<evidence type="ECO:0000256" key="1">
    <source>
        <dbReference type="SAM" id="SignalP"/>
    </source>
</evidence>
<protein>
    <submittedName>
        <fullName evidence="2">Uncharacterized protein</fullName>
    </submittedName>
</protein>
<evidence type="ECO:0000313" key="2">
    <source>
        <dbReference type="EMBL" id="GMH30111.1"/>
    </source>
</evidence>
<sequence>MYINLSHTGSDLIQLLLFHPLCPLLVAWSCRVSIVDFLCLIVSSGSSDNGGMETEAVNAQTQERGFGGCSTVAI</sequence>
<feature type="chain" id="PRO_5042198096" evidence="1">
    <location>
        <begin position="28"/>
        <end position="74"/>
    </location>
</feature>
<reference evidence="2" key="1">
    <citation type="submission" date="2023-05" db="EMBL/GenBank/DDBJ databases">
        <title>Nepenthes gracilis genome sequencing.</title>
        <authorList>
            <person name="Fukushima K."/>
        </authorList>
    </citation>
    <scope>NUCLEOTIDE SEQUENCE</scope>
    <source>
        <strain evidence="2">SING2019-196</strain>
    </source>
</reference>
<dbReference type="Proteomes" id="UP001279734">
    <property type="component" value="Unassembled WGS sequence"/>
</dbReference>
<keyword evidence="3" id="KW-1185">Reference proteome</keyword>
<gene>
    <name evidence="2" type="ORF">Nepgr_031954</name>
</gene>
<evidence type="ECO:0000313" key="3">
    <source>
        <dbReference type="Proteomes" id="UP001279734"/>
    </source>
</evidence>
<dbReference type="AlphaFoldDB" id="A0AAD3TJF2"/>
<organism evidence="2 3">
    <name type="scientific">Nepenthes gracilis</name>
    <name type="common">Slender pitcher plant</name>
    <dbReference type="NCBI Taxonomy" id="150966"/>
    <lineage>
        <taxon>Eukaryota</taxon>
        <taxon>Viridiplantae</taxon>
        <taxon>Streptophyta</taxon>
        <taxon>Embryophyta</taxon>
        <taxon>Tracheophyta</taxon>
        <taxon>Spermatophyta</taxon>
        <taxon>Magnoliopsida</taxon>
        <taxon>eudicotyledons</taxon>
        <taxon>Gunneridae</taxon>
        <taxon>Pentapetalae</taxon>
        <taxon>Caryophyllales</taxon>
        <taxon>Nepenthaceae</taxon>
        <taxon>Nepenthes</taxon>
    </lineage>
</organism>
<comment type="caution">
    <text evidence="2">The sequence shown here is derived from an EMBL/GenBank/DDBJ whole genome shotgun (WGS) entry which is preliminary data.</text>
</comment>
<accession>A0AAD3TJF2</accession>
<feature type="signal peptide" evidence="1">
    <location>
        <begin position="1"/>
        <end position="27"/>
    </location>
</feature>
<keyword evidence="1" id="KW-0732">Signal</keyword>
<dbReference type="EMBL" id="BSYO01000037">
    <property type="protein sequence ID" value="GMH30111.1"/>
    <property type="molecule type" value="Genomic_DNA"/>
</dbReference>
<name>A0AAD3TJF2_NEPGR</name>
<proteinExistence type="predicted"/>